<dbReference type="SMART" id="SM00320">
    <property type="entry name" value="WD40"/>
    <property type="match status" value="5"/>
</dbReference>
<keyword evidence="3" id="KW-1185">Reference proteome</keyword>
<dbReference type="GO" id="GO:0000462">
    <property type="term" value="P:maturation of SSU-rRNA from tricistronic rRNA transcript (SSU-rRNA, 5.8S rRNA, LSU-rRNA)"/>
    <property type="evidence" value="ECO:0007669"/>
    <property type="project" value="TreeGrafter"/>
</dbReference>
<keyword evidence="1" id="KW-0853">WD repeat</keyword>
<proteinExistence type="predicted"/>
<dbReference type="RefSeq" id="XP_003072825.1">
    <property type="nucleotide sequence ID" value="XM_003072779.1"/>
</dbReference>
<accession>E0S737</accession>
<dbReference type="PANTHER" id="PTHR19858:SF0">
    <property type="entry name" value="PERIODIC TRYPTOPHAN PROTEIN 2 HOMOLOG"/>
    <property type="match status" value="1"/>
</dbReference>
<dbReference type="AlphaFoldDB" id="E0S737"/>
<reference evidence="2 3" key="2">
    <citation type="journal article" date="2012" name="Proc. Natl. Acad. Sci. U.S.A.">
        <title>Gain and loss of multiple functionally related, horizontally transferred genes in the reduced genomes of two microsporidian parasites.</title>
        <authorList>
            <person name="Pombert J.-F."/>
            <person name="Selman M."/>
            <person name="Burki F."/>
            <person name="Bardell F.T."/>
            <person name="Farinelli L."/>
            <person name="Solter L.F."/>
            <person name="Whitman D.W."/>
            <person name="Weiss L.M."/>
            <person name="Corradi N."/>
            <person name="Keeling P.J."/>
        </authorList>
    </citation>
    <scope>NUCLEOTIDE SEQUENCE [LARGE SCALE GENOMIC DNA]</scope>
    <source>
        <strain evidence="2 3">ATCC 50506</strain>
    </source>
</reference>
<dbReference type="Gene3D" id="2.130.10.10">
    <property type="entry name" value="YVTN repeat-like/Quinoprotein amine dehydrogenase"/>
    <property type="match status" value="2"/>
</dbReference>
<dbReference type="InterPro" id="IPR036322">
    <property type="entry name" value="WD40_repeat_dom_sf"/>
</dbReference>
<dbReference type="SUPFAM" id="SSF50978">
    <property type="entry name" value="WD40 repeat-like"/>
    <property type="match status" value="1"/>
</dbReference>
<dbReference type="KEGG" id="ein:Eint_050160"/>
<reference evidence="2 3" key="1">
    <citation type="journal article" date="2010" name="Nat. Commun.">
        <title>The complete sequence of the smallest known nuclear genome from the microsporidian Encephalitozoon intestinalis.</title>
        <authorList>
            <person name="Corradi N."/>
            <person name="Pombert J.-F."/>
            <person name="Farinelli L."/>
            <person name="Didier E.S."/>
            <person name="Keeling P.J."/>
        </authorList>
    </citation>
    <scope>NUCLEOTIDE SEQUENCE [LARGE SCALE GENOMIC DNA]</scope>
    <source>
        <strain evidence="2 3">ATCC 50506</strain>
    </source>
</reference>
<dbReference type="PROSITE" id="PS50082">
    <property type="entry name" value="WD_REPEATS_2"/>
    <property type="match status" value="1"/>
</dbReference>
<dbReference type="GO" id="GO:0034388">
    <property type="term" value="C:Pwp2p-containing subcomplex of 90S preribosome"/>
    <property type="evidence" value="ECO:0007669"/>
    <property type="project" value="TreeGrafter"/>
</dbReference>
<evidence type="ECO:0000313" key="2">
    <source>
        <dbReference type="EMBL" id="ADM11465.1"/>
    </source>
</evidence>
<sequence length="727" mass="82862">MREYRLKSVIPTESESRGLYYDGEVYFSSNNHLFKASRGRYTKICDVGGTIIDFSISEKFFIVTEERMYMNNENRMVGSLKRRFSCMAINKNLMAAGYSNVLEIWNVPKEFKLPLFDLHSRHLGHFLEITSVKFLSDNLVLTTSRDCTVRIFDILENKSSRLCNTMSVPIAAYTMGGENKELIVICEDGTLLYFEIDGENIISKGIVHHNSKVLASSSSLGFVAISLDKESGENLLIYNGQEMVYSASVEHKILSIYLHEDSIAVKGPKFVGIYSLSLNLFVFELDLPRIMTMDVKKDMIAVGCSDKKVRIYDGERCIHTFFDSNATHAVFGVHILQNSVLCLYLDGKVSIWDIKNGICYRSFEIPVRISASEVSDDNLLLFIADFNNYSVRVIDLQRGKEIDTLQGHEGPIFRMKWDGDSLYTLSYDNTIKKWNVYSQTVTELQSRKMATGFSVRNGKLCVATVDELSIYDSGFNYERGIKVSLKARKRNEIFISEKPVESLDFTFDNRFIISGGEANTMQMISTETGDVAQVLRVSDNREWENYKEVLGKESSKSFDKTKIIEVLKIMHSSTQREFYVLTREGVSIYEPSLVKFIPLRLDVSLTPESIKEYLDHGEYLKAAIGSLKINEYEIVKEVLLSCPYNRIEGVVKHLDAVLAENLRLVVSKMLDSPIHHSTAIKWLKSIVFYFGSSKTQGTELHKLRREIDLTLKIGKLNKSMLLNIIEK</sequence>
<dbReference type="GeneID" id="9699137"/>
<dbReference type="OrthoDB" id="3142434at2759"/>
<dbReference type="InterPro" id="IPR027145">
    <property type="entry name" value="PWP2"/>
</dbReference>
<dbReference type="Proteomes" id="UP000002313">
    <property type="component" value="Chromosome V"/>
</dbReference>
<gene>
    <name evidence="2" type="ORF">Eint_050160</name>
</gene>
<dbReference type="GO" id="GO:0000028">
    <property type="term" value="P:ribosomal small subunit assembly"/>
    <property type="evidence" value="ECO:0007669"/>
    <property type="project" value="TreeGrafter"/>
</dbReference>
<organism evidence="2 3">
    <name type="scientific">Encephalitozoon intestinalis (strain ATCC 50506)</name>
    <name type="common">Microsporidian parasite</name>
    <name type="synonym">Septata intestinalis</name>
    <dbReference type="NCBI Taxonomy" id="876142"/>
    <lineage>
        <taxon>Eukaryota</taxon>
        <taxon>Fungi</taxon>
        <taxon>Fungi incertae sedis</taxon>
        <taxon>Microsporidia</taxon>
        <taxon>Unikaryonidae</taxon>
        <taxon>Encephalitozoon</taxon>
    </lineage>
</organism>
<evidence type="ECO:0000313" key="3">
    <source>
        <dbReference type="Proteomes" id="UP000002313"/>
    </source>
</evidence>
<name>E0S737_ENCIT</name>
<dbReference type="GO" id="GO:0032040">
    <property type="term" value="C:small-subunit processome"/>
    <property type="evidence" value="ECO:0007669"/>
    <property type="project" value="TreeGrafter"/>
</dbReference>
<dbReference type="EMBL" id="CP001946">
    <property type="protein sequence ID" value="ADM11465.1"/>
    <property type="molecule type" value="Genomic_DNA"/>
</dbReference>
<dbReference type="PANTHER" id="PTHR19858">
    <property type="entry name" value="WD40 REPEAT PROTEIN"/>
    <property type="match status" value="1"/>
</dbReference>
<dbReference type="InterPro" id="IPR015943">
    <property type="entry name" value="WD40/YVTN_repeat-like_dom_sf"/>
</dbReference>
<evidence type="ECO:0000256" key="1">
    <source>
        <dbReference type="PROSITE-ProRule" id="PRU00221"/>
    </source>
</evidence>
<dbReference type="InterPro" id="IPR001680">
    <property type="entry name" value="WD40_rpt"/>
</dbReference>
<dbReference type="VEuPathDB" id="MicrosporidiaDB:Eint_050160"/>
<dbReference type="Pfam" id="PF00400">
    <property type="entry name" value="WD40"/>
    <property type="match status" value="2"/>
</dbReference>
<dbReference type="HOGENOM" id="CLU_022997_0_0_1"/>
<protein>
    <submittedName>
        <fullName evidence="2">WD40 domain-containing periodic tryptophan protein 2-like protein</fullName>
    </submittedName>
</protein>
<feature type="repeat" description="WD" evidence="1">
    <location>
        <begin position="405"/>
        <end position="444"/>
    </location>
</feature>